<organism evidence="1 2">
    <name type="scientific">Paroceanicella profunda</name>
    <dbReference type="NCBI Taxonomy" id="2579971"/>
    <lineage>
        <taxon>Bacteria</taxon>
        <taxon>Pseudomonadati</taxon>
        <taxon>Pseudomonadota</taxon>
        <taxon>Alphaproteobacteria</taxon>
        <taxon>Rhodobacterales</taxon>
        <taxon>Paracoccaceae</taxon>
        <taxon>Paroceanicella</taxon>
    </lineage>
</organism>
<evidence type="ECO:0008006" key="3">
    <source>
        <dbReference type="Google" id="ProtNLM"/>
    </source>
</evidence>
<accession>A0A5B8FR10</accession>
<dbReference type="RefSeq" id="WP_138575534.1">
    <property type="nucleotide sequence ID" value="NZ_CP040818.1"/>
</dbReference>
<proteinExistence type="predicted"/>
<reference evidence="1 2" key="1">
    <citation type="submission" date="2019-06" db="EMBL/GenBank/DDBJ databases">
        <title>Genome sequence of Rhodobacteraceae bacterium D4M1.</title>
        <authorList>
            <person name="Cao J."/>
        </authorList>
    </citation>
    <scope>NUCLEOTIDE SEQUENCE [LARGE SCALE GENOMIC DNA]</scope>
    <source>
        <strain evidence="1 2">D4M1</strain>
    </source>
</reference>
<sequence length="349" mass="38736">MTAPPPPTRRLLLHMGAPKTGSSLLQAFFARNVAQLAARGITYPALEPLDRALSDEATSGNGALLARALMPPRHRVALSEAERAAALERFDTALAAATGDVLVSSEWFFVIPRPEQTMLAERALAHGLRLCPILYLRRQDDMIMSLYAQEVKKAGLTEDAETFCMRYAQKDRRLNYYTVLQGLTSRFPAEDCRVRIYERAQWVNGSLIDDFLSACAVDDLSGFDRRVEKINVTPGRLALEWMRLANTLPARTPVAERLMRALRRVDGREDSPGPVLPPALRLEILKRFDGSNARAAREFLGRADGRLFLTPPPDADEPWQDIAGLAQGRVISGLTAAIRSVDTAFARKR</sequence>
<dbReference type="SUPFAM" id="SSF52540">
    <property type="entry name" value="P-loop containing nucleoside triphosphate hydrolases"/>
    <property type="match status" value="1"/>
</dbReference>
<evidence type="ECO:0000313" key="2">
    <source>
        <dbReference type="Proteomes" id="UP000305888"/>
    </source>
</evidence>
<name>A0A5B8FR10_9RHOB</name>
<dbReference type="OrthoDB" id="7540582at2"/>
<dbReference type="KEGG" id="ppru:FDP22_04675"/>
<evidence type="ECO:0000313" key="1">
    <source>
        <dbReference type="EMBL" id="QDL91136.1"/>
    </source>
</evidence>
<dbReference type="Proteomes" id="UP000305888">
    <property type="component" value="Chromosome"/>
</dbReference>
<gene>
    <name evidence="1" type="ORF">FDP22_04675</name>
</gene>
<keyword evidence="2" id="KW-1185">Reference proteome</keyword>
<protein>
    <recommendedName>
        <fullName evidence="3">Sulfotransferase family protein</fullName>
    </recommendedName>
</protein>
<dbReference type="InterPro" id="IPR027417">
    <property type="entry name" value="P-loop_NTPase"/>
</dbReference>
<dbReference type="EMBL" id="CP040818">
    <property type="protein sequence ID" value="QDL91136.1"/>
    <property type="molecule type" value="Genomic_DNA"/>
</dbReference>
<dbReference type="AlphaFoldDB" id="A0A5B8FR10"/>